<organism evidence="2 3">
    <name type="scientific">Trichoderma harzianum</name>
    <name type="common">Hypocrea lixii</name>
    <dbReference type="NCBI Taxonomy" id="5544"/>
    <lineage>
        <taxon>Eukaryota</taxon>
        <taxon>Fungi</taxon>
        <taxon>Dikarya</taxon>
        <taxon>Ascomycota</taxon>
        <taxon>Pezizomycotina</taxon>
        <taxon>Sordariomycetes</taxon>
        <taxon>Hypocreomycetidae</taxon>
        <taxon>Hypocreales</taxon>
        <taxon>Hypocreaceae</taxon>
        <taxon>Trichoderma</taxon>
    </lineage>
</organism>
<gene>
    <name evidence="2" type="ORF">THARTR1_00329</name>
</gene>
<evidence type="ECO:0008006" key="4">
    <source>
        <dbReference type="Google" id="ProtNLM"/>
    </source>
</evidence>
<evidence type="ECO:0000313" key="3">
    <source>
        <dbReference type="Proteomes" id="UP000236290"/>
    </source>
</evidence>
<dbReference type="GO" id="GO:0016491">
    <property type="term" value="F:oxidoreductase activity"/>
    <property type="evidence" value="ECO:0007669"/>
    <property type="project" value="InterPro"/>
</dbReference>
<accession>A0A2K0URA1</accession>
<dbReference type="NCBIfam" id="NF041278">
    <property type="entry name" value="CmcJ_NvfI_EfuI"/>
    <property type="match status" value="1"/>
</dbReference>
<evidence type="ECO:0000313" key="2">
    <source>
        <dbReference type="EMBL" id="PNP60305.1"/>
    </source>
</evidence>
<dbReference type="PANTHER" id="PTHR34598">
    <property type="entry name" value="BLL6449 PROTEIN"/>
    <property type="match status" value="1"/>
</dbReference>
<reference evidence="2 3" key="1">
    <citation type="submission" date="2017-02" db="EMBL/GenBank/DDBJ databases">
        <title>Genomes of Trichoderma spp. with biocontrol activity.</title>
        <authorList>
            <person name="Gardiner D."/>
            <person name="Kazan K."/>
            <person name="Vos C."/>
            <person name="Harvey P."/>
        </authorList>
    </citation>
    <scope>NUCLEOTIDE SEQUENCE [LARGE SCALE GENOMIC DNA]</scope>
    <source>
        <strain evidence="2 3">Tr1</strain>
    </source>
</reference>
<evidence type="ECO:0000256" key="1">
    <source>
        <dbReference type="ARBA" id="ARBA00023604"/>
    </source>
</evidence>
<comment type="caution">
    <text evidence="2">The sequence shown here is derived from an EMBL/GenBank/DDBJ whole genome shotgun (WGS) entry which is preliminary data.</text>
</comment>
<comment type="similarity">
    <text evidence="1">Belongs to the asaB hydroxylase/desaturase family.</text>
</comment>
<dbReference type="AlphaFoldDB" id="A0A2K0URA1"/>
<dbReference type="PANTHER" id="PTHR34598:SF3">
    <property type="entry name" value="OXIDOREDUCTASE AN1597"/>
    <property type="match status" value="1"/>
</dbReference>
<dbReference type="EMBL" id="MTYI01000004">
    <property type="protein sequence ID" value="PNP60305.1"/>
    <property type="molecule type" value="Genomic_DNA"/>
</dbReference>
<proteinExistence type="inferred from homology"/>
<name>A0A2K0URA1_TRIHA</name>
<dbReference type="Proteomes" id="UP000236290">
    <property type="component" value="Unassembled WGS sequence"/>
</dbReference>
<dbReference type="OrthoDB" id="412788at2759"/>
<sequence>MAAAAVQSAIPSSGFNSVQGVQFQPQLDQQTTYKSIPKHDVNTILNFFKDNEDGSPPEPTYVTIRDVAGEEDKYTLDKNGFQFHRHTSIEKDFLDDDQIKAQYYSETEQLLKDVTGASKIFIFDHTIRRHNPDDSTGTTDAALRGPVQRVHIDQSYTAAASRVPFHLPEEAEELSKGRVQIINVWRPIKQVQRDPLAIAEADSVAEEDLVPIGLIYPNRNGETLSVRYNEGHKWFYKSGLTPEEVLLIKCFDSKTDGRARRVPHTAFVDSTSPAGAPTRESIEIRALVFHPDDRE</sequence>
<dbReference type="InterPro" id="IPR044053">
    <property type="entry name" value="AsaB-like"/>
</dbReference>
<protein>
    <recommendedName>
        <fullName evidence="4">Methyltransferase</fullName>
    </recommendedName>
</protein>